<keyword evidence="3 5" id="KW-0347">Helicase</keyword>
<dbReference type="GO" id="GO:0000725">
    <property type="term" value="P:recombinational repair"/>
    <property type="evidence" value="ECO:0007669"/>
    <property type="project" value="TreeGrafter"/>
</dbReference>
<keyword evidence="4 5" id="KW-0067">ATP-binding</keyword>
<feature type="domain" description="UvrD-like helicase ATP-binding" evidence="6">
    <location>
        <begin position="223"/>
        <end position="613"/>
    </location>
</feature>
<keyword evidence="2 5" id="KW-0378">Hydrolase</keyword>
<reference evidence="7 8" key="1">
    <citation type="journal article" date="2015" name="Genome Announc.">
        <title>Expanding the biotechnology potential of lactobacilli through comparative genomics of 213 strains and associated genera.</title>
        <authorList>
            <person name="Sun Z."/>
            <person name="Harris H.M."/>
            <person name="McCann A."/>
            <person name="Guo C."/>
            <person name="Argimon S."/>
            <person name="Zhang W."/>
            <person name="Yang X."/>
            <person name="Jeffery I.B."/>
            <person name="Cooney J.C."/>
            <person name="Kagawa T.F."/>
            <person name="Liu W."/>
            <person name="Song Y."/>
            <person name="Salvetti E."/>
            <person name="Wrobel A."/>
            <person name="Rasinkangas P."/>
            <person name="Parkhill J."/>
            <person name="Rea M.C."/>
            <person name="O'Sullivan O."/>
            <person name="Ritari J."/>
            <person name="Douillard F.P."/>
            <person name="Paul Ross R."/>
            <person name="Yang R."/>
            <person name="Briner A.E."/>
            <person name="Felis G.E."/>
            <person name="de Vos W.M."/>
            <person name="Barrangou R."/>
            <person name="Klaenhammer T.R."/>
            <person name="Caufield P.W."/>
            <person name="Cui Y."/>
            <person name="Zhang H."/>
            <person name="O'Toole P.W."/>
        </authorList>
    </citation>
    <scope>NUCLEOTIDE SEQUENCE [LARGE SCALE GENOMIC DNA]</scope>
    <source>
        <strain evidence="7 8">DSM 17896</strain>
    </source>
</reference>
<dbReference type="GO" id="GO:0005829">
    <property type="term" value="C:cytosol"/>
    <property type="evidence" value="ECO:0007669"/>
    <property type="project" value="TreeGrafter"/>
</dbReference>
<dbReference type="PANTHER" id="PTHR11070:SF17">
    <property type="entry name" value="DNA HELICASE IV"/>
    <property type="match status" value="1"/>
</dbReference>
<evidence type="ECO:0000259" key="6">
    <source>
        <dbReference type="PROSITE" id="PS51198"/>
    </source>
</evidence>
<dbReference type="GO" id="GO:0043138">
    <property type="term" value="F:3'-5' DNA helicase activity"/>
    <property type="evidence" value="ECO:0007669"/>
    <property type="project" value="TreeGrafter"/>
</dbReference>
<name>A0A0R2I2X5_9LACO</name>
<comment type="caution">
    <text evidence="7">The sequence shown here is derived from an EMBL/GenBank/DDBJ whole genome shotgun (WGS) entry which is preliminary data.</text>
</comment>
<evidence type="ECO:0000256" key="2">
    <source>
        <dbReference type="ARBA" id="ARBA00022801"/>
    </source>
</evidence>
<dbReference type="GO" id="GO:0005524">
    <property type="term" value="F:ATP binding"/>
    <property type="evidence" value="ECO:0007669"/>
    <property type="project" value="UniProtKB-UniRule"/>
</dbReference>
<dbReference type="InterPro" id="IPR027785">
    <property type="entry name" value="UvrD-like_helicase_C"/>
</dbReference>
<keyword evidence="1 5" id="KW-0547">Nucleotide-binding</keyword>
<dbReference type="SUPFAM" id="SSF52540">
    <property type="entry name" value="P-loop containing nucleoside triphosphate hydrolases"/>
    <property type="match status" value="1"/>
</dbReference>
<dbReference type="GO" id="GO:0003677">
    <property type="term" value="F:DNA binding"/>
    <property type="evidence" value="ECO:0007669"/>
    <property type="project" value="InterPro"/>
</dbReference>
<dbReference type="Gene3D" id="3.40.50.300">
    <property type="entry name" value="P-loop containing nucleotide triphosphate hydrolases"/>
    <property type="match status" value="2"/>
</dbReference>
<dbReference type="InterPro" id="IPR000212">
    <property type="entry name" value="DNA_helicase_UvrD/REP"/>
</dbReference>
<dbReference type="GO" id="GO:0016787">
    <property type="term" value="F:hydrolase activity"/>
    <property type="evidence" value="ECO:0007669"/>
    <property type="project" value="UniProtKB-UniRule"/>
</dbReference>
<dbReference type="AlphaFoldDB" id="A0A0R2I2X5"/>
<dbReference type="InterPro" id="IPR048228">
    <property type="entry name" value="HelD_bacillota"/>
</dbReference>
<dbReference type="NCBIfam" id="NF041464">
    <property type="entry name" value="HelD_BACSU"/>
    <property type="match status" value="1"/>
</dbReference>
<evidence type="ECO:0000313" key="7">
    <source>
        <dbReference type="EMBL" id="KRN59275.1"/>
    </source>
</evidence>
<protein>
    <submittedName>
        <fullName evidence="7">DNA helicase</fullName>
    </submittedName>
</protein>
<dbReference type="Pfam" id="PF13538">
    <property type="entry name" value="UvrD_C_2"/>
    <property type="match status" value="1"/>
</dbReference>
<dbReference type="Proteomes" id="UP000050934">
    <property type="component" value="Unassembled WGS sequence"/>
</dbReference>
<dbReference type="OrthoDB" id="9787585at2"/>
<dbReference type="InterPro" id="IPR014016">
    <property type="entry name" value="UvrD-like_ATP-bd"/>
</dbReference>
<proteinExistence type="predicted"/>
<evidence type="ECO:0000256" key="1">
    <source>
        <dbReference type="ARBA" id="ARBA00022741"/>
    </source>
</evidence>
<dbReference type="RefSeq" id="WP_057740031.1">
    <property type="nucleotide sequence ID" value="NZ_JQBW01000005.1"/>
</dbReference>
<organism evidence="7 8">
    <name type="scientific">Limosilactobacillus secaliphilus</name>
    <dbReference type="NCBI Taxonomy" id="396268"/>
    <lineage>
        <taxon>Bacteria</taxon>
        <taxon>Bacillati</taxon>
        <taxon>Bacillota</taxon>
        <taxon>Bacilli</taxon>
        <taxon>Lactobacillales</taxon>
        <taxon>Lactobacillaceae</taxon>
        <taxon>Limosilactobacillus</taxon>
    </lineage>
</organism>
<dbReference type="PROSITE" id="PS51198">
    <property type="entry name" value="UVRD_HELICASE_ATP_BIND"/>
    <property type="match status" value="1"/>
</dbReference>
<evidence type="ECO:0000256" key="5">
    <source>
        <dbReference type="PROSITE-ProRule" id="PRU00560"/>
    </source>
</evidence>
<dbReference type="PANTHER" id="PTHR11070">
    <property type="entry name" value="UVRD / RECB / PCRA DNA HELICASE FAMILY MEMBER"/>
    <property type="match status" value="1"/>
</dbReference>
<keyword evidence="8" id="KW-1185">Reference proteome</keyword>
<accession>A0A0R2I2X5</accession>
<evidence type="ECO:0000256" key="4">
    <source>
        <dbReference type="ARBA" id="ARBA00022840"/>
    </source>
</evidence>
<evidence type="ECO:0000313" key="8">
    <source>
        <dbReference type="Proteomes" id="UP000050934"/>
    </source>
</evidence>
<feature type="binding site" evidence="5">
    <location>
        <begin position="244"/>
        <end position="251"/>
    </location>
    <ligand>
        <name>ATP</name>
        <dbReference type="ChEBI" id="CHEBI:30616"/>
    </ligand>
</feature>
<sequence length="781" mass="89239">MIKYIHLKGAIVLADQADLKREQKRVDMVIHQIDVQIERAKSALAAAHKETRAVEQNYGENASINRYEVDDIAESRSAIEQQRQLVSRAAENEDILRRQLQTLQTLRKSPYFGRIDIQDPDEKEPESLYIGVASLMNDDKTDFLVYDWRAPISGIYYNGTLGNVSYQTPSGLRQAKLLKKRQFTIVDGKITNMFDTNETVGDEMLQNALGHTDDAYMQNIVATIQHEQNDIIRNTDSDLMIVQGVAGSGKTSTILQRIAYLLYHAKASLNADQIVLFSPNRLFSQYISQVLPSLGERNMRQVTLDGFLKRRFEGLDVESIFDRYEKVGIQGSPVQQVMESAQFMQAVANYCNQLRHGQHELFFADVSFREHPFFSADHVKAIFAEQPSAMSIPDRIIRTKNRLIRELQAKTRKVAQQDWLQKELNDLTKLQILHLMGKHHLDDFKDEQAANRYLARRLAHERLRVVADAIYNNYFLNFNAQYQNFLGNNVWGGQVEPETVQALIKDFQHDWEYHRLKLVHAAPFMMLRDLITGEGQNHDFQYVFIDEMQDYSPAMLIYFRHVFANAKFTILGDSEQALFYPLALPEQLLQRLSVELHAKHPRLITLRQSYRSTYEITSFAKSLLPDGHLIRAFSRHGEKPQLTMSYHRDQWQADLTAAVRRGLKSYPTVAILTRTEGQAQAIYSLLHQHFHNITCLSADDKQMPAGVLVLPAYLAKGLEFDSVIIANSSAQALGPDATGLLYTMASRAMHQLTILSLGPVADAFTDKASRQLQITHQLNKA</sequence>
<dbReference type="STRING" id="396268.IV45_GL001423"/>
<dbReference type="EMBL" id="JQBW01000005">
    <property type="protein sequence ID" value="KRN59275.1"/>
    <property type="molecule type" value="Genomic_DNA"/>
</dbReference>
<gene>
    <name evidence="7" type="ORF">IV45_GL001423</name>
</gene>
<dbReference type="InterPro" id="IPR027417">
    <property type="entry name" value="P-loop_NTPase"/>
</dbReference>
<dbReference type="PATRIC" id="fig|396268.3.peg.1444"/>
<evidence type="ECO:0000256" key="3">
    <source>
        <dbReference type="ARBA" id="ARBA00022806"/>
    </source>
</evidence>
<dbReference type="Pfam" id="PF00580">
    <property type="entry name" value="UvrD-helicase"/>
    <property type="match status" value="1"/>
</dbReference>